<dbReference type="InterPro" id="IPR024088">
    <property type="entry name" value="Tyr-tRNA-ligase_bac-type"/>
</dbReference>
<feature type="binding site" evidence="8">
    <location>
        <position position="231"/>
    </location>
    <ligand>
        <name>ATP</name>
        <dbReference type="ChEBI" id="CHEBI:30616"/>
    </ligand>
</feature>
<dbReference type="GO" id="GO:0005524">
    <property type="term" value="F:ATP binding"/>
    <property type="evidence" value="ECO:0007669"/>
    <property type="project" value="UniProtKB-UniRule"/>
</dbReference>
<evidence type="ECO:0000256" key="8">
    <source>
        <dbReference type="HAMAP-Rule" id="MF_02006"/>
    </source>
</evidence>
<dbReference type="EC" id="6.1.1.1" evidence="8"/>
<dbReference type="PROSITE" id="PS50889">
    <property type="entry name" value="S4"/>
    <property type="match status" value="1"/>
</dbReference>
<dbReference type="GO" id="GO:0005829">
    <property type="term" value="C:cytosol"/>
    <property type="evidence" value="ECO:0007669"/>
    <property type="project" value="TreeGrafter"/>
</dbReference>
<dbReference type="Proteomes" id="UP000245872">
    <property type="component" value="Chromosome"/>
</dbReference>
<dbReference type="Pfam" id="PF00579">
    <property type="entry name" value="tRNA-synt_1b"/>
    <property type="match status" value="1"/>
</dbReference>
<dbReference type="GO" id="GO:0003723">
    <property type="term" value="F:RNA binding"/>
    <property type="evidence" value="ECO:0007669"/>
    <property type="project" value="UniProtKB-KW"/>
</dbReference>
<accession>A0A2Z3LA74</accession>
<evidence type="ECO:0000259" key="10">
    <source>
        <dbReference type="Pfam" id="PF22421"/>
    </source>
</evidence>
<dbReference type="SUPFAM" id="SSF55174">
    <property type="entry name" value="Alpha-L RNA-binding motif"/>
    <property type="match status" value="1"/>
</dbReference>
<dbReference type="InterPro" id="IPR002305">
    <property type="entry name" value="aa-tRNA-synth_Ic"/>
</dbReference>
<reference evidence="11 12" key="1">
    <citation type="submission" date="2018-05" db="EMBL/GenBank/DDBJ databases">
        <title>Candidatus Cardinium hertigii Genome Assembly.</title>
        <authorList>
            <person name="Showmaker K.C."/>
            <person name="Walden K.O."/>
            <person name="Fields C.J."/>
            <person name="Lambert K.N."/>
            <person name="Hudson M.E."/>
        </authorList>
    </citation>
    <scope>NUCLEOTIDE SEQUENCE [LARGE SCALE GENOMIC DNA]</scope>
    <source>
        <strain evidence="12">cHgTN10</strain>
    </source>
</reference>
<evidence type="ECO:0000256" key="9">
    <source>
        <dbReference type="PROSITE-ProRule" id="PRU00182"/>
    </source>
</evidence>
<dbReference type="FunFam" id="1.10.240.10:FF:000001">
    <property type="entry name" value="Tyrosine--tRNA ligase"/>
    <property type="match status" value="1"/>
</dbReference>
<dbReference type="AlphaFoldDB" id="A0A2Z3LA74"/>
<dbReference type="InterPro" id="IPR002307">
    <property type="entry name" value="Tyr-tRNA-ligase"/>
</dbReference>
<dbReference type="InterPro" id="IPR036986">
    <property type="entry name" value="S4_RNA-bd_sf"/>
</dbReference>
<feature type="short sequence motif" description="'KMSKS' region" evidence="8">
    <location>
        <begin position="228"/>
        <end position="232"/>
    </location>
</feature>
<dbReference type="InterPro" id="IPR054608">
    <property type="entry name" value="SYY-like_C"/>
</dbReference>
<evidence type="ECO:0000313" key="11">
    <source>
        <dbReference type="EMBL" id="AWN82239.1"/>
    </source>
</evidence>
<evidence type="ECO:0000313" key="12">
    <source>
        <dbReference type="Proteomes" id="UP000245872"/>
    </source>
</evidence>
<dbReference type="PRINTS" id="PR01040">
    <property type="entry name" value="TRNASYNTHTYR"/>
</dbReference>
<comment type="subcellular location">
    <subcellularLocation>
        <location evidence="8">Cytoplasm</location>
    </subcellularLocation>
</comment>
<evidence type="ECO:0000256" key="2">
    <source>
        <dbReference type="ARBA" id="ARBA00022741"/>
    </source>
</evidence>
<gene>
    <name evidence="8 11" type="primary">tyrS</name>
    <name evidence="11" type="ORF">DK880_00942</name>
</gene>
<keyword evidence="2 8" id="KW-0547">Nucleotide-binding</keyword>
<feature type="domain" description="Tyrosine--tRNA ligase SYY-like C-terminal" evidence="10">
    <location>
        <begin position="363"/>
        <end position="426"/>
    </location>
</feature>
<dbReference type="EMBL" id="CP029619">
    <property type="protein sequence ID" value="AWN82239.1"/>
    <property type="molecule type" value="Genomic_DNA"/>
</dbReference>
<evidence type="ECO:0000256" key="3">
    <source>
        <dbReference type="ARBA" id="ARBA00022840"/>
    </source>
</evidence>
<protein>
    <recommendedName>
        <fullName evidence="8">Tyrosine--tRNA ligase</fullName>
        <ecNumber evidence="8">6.1.1.1</ecNumber>
    </recommendedName>
    <alternativeName>
        <fullName evidence="8">Tyrosyl-tRNA synthetase</fullName>
        <shortName evidence="8">TyrRS</shortName>
    </alternativeName>
</protein>
<keyword evidence="1 8" id="KW-0436">Ligase</keyword>
<evidence type="ECO:0000256" key="1">
    <source>
        <dbReference type="ARBA" id="ARBA00022598"/>
    </source>
</evidence>
<dbReference type="GO" id="GO:0006437">
    <property type="term" value="P:tyrosyl-tRNA aminoacylation"/>
    <property type="evidence" value="ECO:0007669"/>
    <property type="project" value="UniProtKB-UniRule"/>
</dbReference>
<dbReference type="KEGG" id="cher:DK880_00942"/>
<comment type="function">
    <text evidence="8">Catalyzes the attachment of tyrosine to tRNA(Tyr) in a two-step reaction: tyrosine is first activated by ATP to form Tyr-AMP and then transferred to the acceptor end of tRNA(Tyr).</text>
</comment>
<dbReference type="InterPro" id="IPR001412">
    <property type="entry name" value="aa-tRNA-synth_I_CS"/>
</dbReference>
<feature type="binding site" evidence="8">
    <location>
        <position position="168"/>
    </location>
    <ligand>
        <name>L-tyrosine</name>
        <dbReference type="ChEBI" id="CHEBI:58315"/>
    </ligand>
</feature>
<dbReference type="CDD" id="cd00805">
    <property type="entry name" value="TyrRS_core"/>
    <property type="match status" value="1"/>
</dbReference>
<dbReference type="PANTHER" id="PTHR11766">
    <property type="entry name" value="TYROSYL-TRNA SYNTHETASE"/>
    <property type="match status" value="1"/>
</dbReference>
<feature type="short sequence motif" description="'HIGH' region" evidence="8">
    <location>
        <begin position="38"/>
        <end position="47"/>
    </location>
</feature>
<dbReference type="InterPro" id="IPR024107">
    <property type="entry name" value="Tyr-tRNA-ligase_bac_1"/>
</dbReference>
<proteinExistence type="inferred from homology"/>
<comment type="similarity">
    <text evidence="8">Belongs to the class-I aminoacyl-tRNA synthetase family. TyrS type 1 subfamily.</text>
</comment>
<dbReference type="OrthoDB" id="9804243at2"/>
<dbReference type="HAMAP" id="MF_02006">
    <property type="entry name" value="Tyr_tRNA_synth_type1"/>
    <property type="match status" value="1"/>
</dbReference>
<comment type="subunit">
    <text evidence="8">Homodimer.</text>
</comment>
<dbReference type="Gene3D" id="3.10.290.10">
    <property type="entry name" value="RNA-binding S4 domain"/>
    <property type="match status" value="1"/>
</dbReference>
<keyword evidence="12" id="KW-1185">Reference proteome</keyword>
<dbReference type="Gene3D" id="3.40.50.620">
    <property type="entry name" value="HUPs"/>
    <property type="match status" value="1"/>
</dbReference>
<keyword evidence="6 8" id="KW-0030">Aminoacyl-tRNA synthetase</keyword>
<keyword evidence="3 8" id="KW-0067">ATP-binding</keyword>
<organism evidence="11 12">
    <name type="scientific">Candidatus Cardinium hertigii</name>
    <dbReference type="NCBI Taxonomy" id="247481"/>
    <lineage>
        <taxon>Bacteria</taxon>
        <taxon>Pseudomonadati</taxon>
        <taxon>Bacteroidota</taxon>
        <taxon>Cytophagia</taxon>
        <taxon>Cytophagales</taxon>
        <taxon>Amoebophilaceae</taxon>
        <taxon>Candidatus Cardinium</taxon>
    </lineage>
</organism>
<sequence>MKNFVAYLHWRGMIHDMVPGVEEHLNSGMVTGYIGFDPSAPSLHLGNLVTLMLLKHFQEAGHKPVVVVGGATAMIGDPSWRAQERMLLSEEEIRYNEACIGQQLKQFLDFSNGNNKAVLLNNLDWLKDFSFLPFLRDVGKHIPVGYMLSKDSVKKRLEKGISYTEFAYQLLQGFDFYYLYTNQGVTLQMGGADQWGNLTTGIELIRKKAQGQAFAITSPLLTRADGSKFGKTATGTNIWLDPLKTSPYALYQFLLNCTDGEAEKLIKIFSFCSKEELETLIVAHCAKPETRLLQQTVAKIVTTMVHSEEACRKAMACSAILFGNASSVEALYALDEADLLTVCAAIAKITIARTVWDTVDSVMSLLSMATEGMITASKSDAKRMINARGIMVNKTLVTDPYQKPTIPLLHGRYLLVQKGKKNYYLIIVE</sequence>
<comment type="catalytic activity">
    <reaction evidence="7 8">
        <text>tRNA(Tyr) + L-tyrosine + ATP = L-tyrosyl-tRNA(Tyr) + AMP + diphosphate + H(+)</text>
        <dbReference type="Rhea" id="RHEA:10220"/>
        <dbReference type="Rhea" id="RHEA-COMP:9706"/>
        <dbReference type="Rhea" id="RHEA-COMP:9707"/>
        <dbReference type="ChEBI" id="CHEBI:15378"/>
        <dbReference type="ChEBI" id="CHEBI:30616"/>
        <dbReference type="ChEBI" id="CHEBI:33019"/>
        <dbReference type="ChEBI" id="CHEBI:58315"/>
        <dbReference type="ChEBI" id="CHEBI:78442"/>
        <dbReference type="ChEBI" id="CHEBI:78536"/>
        <dbReference type="ChEBI" id="CHEBI:456215"/>
        <dbReference type="EC" id="6.1.1.1"/>
    </reaction>
</comment>
<dbReference type="Pfam" id="PF22421">
    <property type="entry name" value="SYY_C-terminal"/>
    <property type="match status" value="1"/>
</dbReference>
<keyword evidence="5 8" id="KW-0648">Protein biosynthesis</keyword>
<evidence type="ECO:0000256" key="7">
    <source>
        <dbReference type="ARBA" id="ARBA00048248"/>
    </source>
</evidence>
<dbReference type="SUPFAM" id="SSF52374">
    <property type="entry name" value="Nucleotidylyl transferase"/>
    <property type="match status" value="1"/>
</dbReference>
<dbReference type="InterPro" id="IPR014729">
    <property type="entry name" value="Rossmann-like_a/b/a_fold"/>
</dbReference>
<dbReference type="NCBIfam" id="TIGR00234">
    <property type="entry name" value="tyrS"/>
    <property type="match status" value="1"/>
</dbReference>
<dbReference type="Gene3D" id="1.10.240.10">
    <property type="entry name" value="Tyrosyl-Transfer RNA Synthetase"/>
    <property type="match status" value="1"/>
</dbReference>
<dbReference type="CDD" id="cd00165">
    <property type="entry name" value="S4"/>
    <property type="match status" value="1"/>
</dbReference>
<evidence type="ECO:0000256" key="4">
    <source>
        <dbReference type="ARBA" id="ARBA00022884"/>
    </source>
</evidence>
<dbReference type="PROSITE" id="PS00178">
    <property type="entry name" value="AA_TRNA_LIGASE_I"/>
    <property type="match status" value="1"/>
</dbReference>
<dbReference type="RefSeq" id="WP_109997615.1">
    <property type="nucleotide sequence ID" value="NZ_CP029619.1"/>
</dbReference>
<evidence type="ECO:0000256" key="5">
    <source>
        <dbReference type="ARBA" id="ARBA00022917"/>
    </source>
</evidence>
<evidence type="ECO:0000256" key="6">
    <source>
        <dbReference type="ARBA" id="ARBA00023146"/>
    </source>
</evidence>
<keyword evidence="4 9" id="KW-0694">RNA-binding</keyword>
<feature type="binding site" evidence="8">
    <location>
        <position position="33"/>
    </location>
    <ligand>
        <name>L-tyrosine</name>
        <dbReference type="ChEBI" id="CHEBI:58315"/>
    </ligand>
</feature>
<name>A0A2Z3LA74_9BACT</name>
<dbReference type="GO" id="GO:0004831">
    <property type="term" value="F:tyrosine-tRNA ligase activity"/>
    <property type="evidence" value="ECO:0007669"/>
    <property type="project" value="UniProtKB-UniRule"/>
</dbReference>
<feature type="binding site" evidence="8">
    <location>
        <position position="172"/>
    </location>
    <ligand>
        <name>L-tyrosine</name>
        <dbReference type="ChEBI" id="CHEBI:58315"/>
    </ligand>
</feature>
<dbReference type="PANTHER" id="PTHR11766:SF0">
    <property type="entry name" value="TYROSINE--TRNA LIGASE, MITOCHONDRIAL"/>
    <property type="match status" value="1"/>
</dbReference>
<keyword evidence="8" id="KW-0963">Cytoplasm</keyword>